<organism evidence="2">
    <name type="scientific">Percolomonas cosmopolitus</name>
    <dbReference type="NCBI Taxonomy" id="63605"/>
    <lineage>
        <taxon>Eukaryota</taxon>
        <taxon>Discoba</taxon>
        <taxon>Heterolobosea</taxon>
        <taxon>Tetramitia</taxon>
        <taxon>Eutetramitia</taxon>
        <taxon>Percolomonadidae</taxon>
        <taxon>Percolomonas</taxon>
    </lineage>
</organism>
<name>A0A7S1KR44_9EUKA</name>
<protein>
    <submittedName>
        <fullName evidence="2">Uncharacterized protein</fullName>
    </submittedName>
</protein>
<reference evidence="2" key="1">
    <citation type="submission" date="2021-01" db="EMBL/GenBank/DDBJ databases">
        <authorList>
            <person name="Corre E."/>
            <person name="Pelletier E."/>
            <person name="Niang G."/>
            <person name="Scheremetjew M."/>
            <person name="Finn R."/>
            <person name="Kale V."/>
            <person name="Holt S."/>
            <person name="Cochrane G."/>
            <person name="Meng A."/>
            <person name="Brown T."/>
            <person name="Cohen L."/>
        </authorList>
    </citation>
    <scope>NUCLEOTIDE SEQUENCE</scope>
    <source>
        <strain evidence="2">WS</strain>
    </source>
</reference>
<proteinExistence type="predicted"/>
<evidence type="ECO:0000313" key="2">
    <source>
        <dbReference type="EMBL" id="CAD9082159.1"/>
    </source>
</evidence>
<dbReference type="EMBL" id="HBGD01006512">
    <property type="protein sequence ID" value="CAD9082159.1"/>
    <property type="molecule type" value="Transcribed_RNA"/>
</dbReference>
<accession>A0A7S1KR44</accession>
<keyword evidence="1" id="KW-0175">Coiled coil</keyword>
<evidence type="ECO:0000256" key="1">
    <source>
        <dbReference type="SAM" id="Coils"/>
    </source>
</evidence>
<feature type="coiled-coil region" evidence="1">
    <location>
        <begin position="56"/>
        <end position="83"/>
    </location>
</feature>
<dbReference type="AlphaFoldDB" id="A0A7S1KR44"/>
<gene>
    <name evidence="2" type="ORF">PCOS0759_LOCUS5399</name>
</gene>
<sequence length="242" mass="28530">MKRAENPTKLQAFEKQLQVVNEQLSGFQVQFSEKMLTLDKKYQSALKENATLKESLHKERSDRKDILEELLKLKSEHELLKTRMQRDVHAANIPQKDKEINSLKAKLSASEELNQFLNLMCGATLEKNVLLTEQMCIERNWNINQYTRERARIFRMDHEEFSFRFALCQSSDQEYDIAFLPIQLSRRTGMQTEILVRLPSGAPEYIYYRVDVTRAQLKYLISGMNVWFSQFVTERHSQTAKK</sequence>